<evidence type="ECO:0000259" key="6">
    <source>
        <dbReference type="Pfam" id="PF26251"/>
    </source>
</evidence>
<evidence type="ECO:0000313" key="8">
    <source>
        <dbReference type="EMBL" id="KAK2702993.1"/>
    </source>
</evidence>
<feature type="region of interest" description="Disordered" evidence="4">
    <location>
        <begin position="999"/>
        <end position="1031"/>
    </location>
</feature>
<feature type="domain" description="Trs120/TRAPPC9 N-terminal" evidence="5">
    <location>
        <begin position="336"/>
        <end position="426"/>
    </location>
</feature>
<dbReference type="PANTHER" id="PTHR21512:SF5">
    <property type="entry name" value="TRAFFICKING PROTEIN PARTICLE COMPLEX SUBUNIT 9"/>
    <property type="match status" value="1"/>
</dbReference>
<comment type="subcellular location">
    <subcellularLocation>
        <location evidence="1">Golgi apparatus</location>
    </subcellularLocation>
</comment>
<evidence type="ECO:0000259" key="5">
    <source>
        <dbReference type="Pfam" id="PF08626"/>
    </source>
</evidence>
<evidence type="ECO:0000256" key="2">
    <source>
        <dbReference type="ARBA" id="ARBA00008459"/>
    </source>
</evidence>
<dbReference type="InterPro" id="IPR058563">
    <property type="entry name" value="Trs120_TRAPPC9_N"/>
</dbReference>
<gene>
    <name evidence="8" type="ORF">QYM36_018445</name>
</gene>
<dbReference type="GO" id="GO:0005802">
    <property type="term" value="C:trans-Golgi network"/>
    <property type="evidence" value="ECO:0007669"/>
    <property type="project" value="TreeGrafter"/>
</dbReference>
<protein>
    <recommendedName>
        <fullName evidence="10">Trafficking protein particle complex subunit 9</fullName>
    </recommendedName>
</protein>
<keyword evidence="9" id="KW-1185">Reference proteome</keyword>
<feature type="compositionally biased region" description="Low complexity" evidence="4">
    <location>
        <begin position="1002"/>
        <end position="1021"/>
    </location>
</feature>
<comment type="similarity">
    <text evidence="2">Belongs to the NIBP family.</text>
</comment>
<keyword evidence="3" id="KW-0333">Golgi apparatus</keyword>
<evidence type="ECO:0000256" key="4">
    <source>
        <dbReference type="SAM" id="MobiDB-lite"/>
    </source>
</evidence>
<dbReference type="InterPro" id="IPR058564">
    <property type="entry name" value="TPR_TRAPPC9_Trs120"/>
</dbReference>
<evidence type="ECO:0000256" key="3">
    <source>
        <dbReference type="ARBA" id="ARBA00023034"/>
    </source>
</evidence>
<dbReference type="PANTHER" id="PTHR21512">
    <property type="entry name" value="TRAFFICKING PROTEIN PARTICLE COMPLEX SUBUNIT 9"/>
    <property type="match status" value="1"/>
</dbReference>
<dbReference type="InterPro" id="IPR058565">
    <property type="entry name" value="Ig_TRAPPC9_Trs120_1st"/>
</dbReference>
<dbReference type="Proteomes" id="UP001187531">
    <property type="component" value="Unassembled WGS sequence"/>
</dbReference>
<dbReference type="InterPro" id="IPR013935">
    <property type="entry name" value="Trs120_TRAPPC9"/>
</dbReference>
<feature type="domain" description="Trs120/TRAPPC9 TPR region" evidence="6">
    <location>
        <begin position="533"/>
        <end position="662"/>
    </location>
</feature>
<dbReference type="EMBL" id="JAVRJZ010000125">
    <property type="protein sequence ID" value="KAK2702993.1"/>
    <property type="molecule type" value="Genomic_DNA"/>
</dbReference>
<feature type="domain" description="Trs120/TRAPPC9 first Ig-like" evidence="7">
    <location>
        <begin position="707"/>
        <end position="821"/>
    </location>
</feature>
<evidence type="ECO:0000313" key="9">
    <source>
        <dbReference type="Proteomes" id="UP001187531"/>
    </source>
</evidence>
<evidence type="ECO:0000259" key="7">
    <source>
        <dbReference type="Pfam" id="PF26254"/>
    </source>
</evidence>
<reference evidence="8" key="1">
    <citation type="submission" date="2023-07" db="EMBL/GenBank/DDBJ databases">
        <title>Chromosome-level genome assembly of Artemia franciscana.</title>
        <authorList>
            <person name="Jo E."/>
        </authorList>
    </citation>
    <scope>NUCLEOTIDE SEQUENCE</scope>
    <source>
        <tissue evidence="8">Whole body</tissue>
    </source>
</reference>
<feature type="compositionally biased region" description="Basic and acidic residues" evidence="4">
    <location>
        <begin position="182"/>
        <end position="191"/>
    </location>
</feature>
<feature type="region of interest" description="Disordered" evidence="4">
    <location>
        <begin position="166"/>
        <end position="230"/>
    </location>
</feature>
<name>A0AA88H6S9_ARTSF</name>
<organism evidence="8 9">
    <name type="scientific">Artemia franciscana</name>
    <name type="common">Brine shrimp</name>
    <name type="synonym">Artemia sanfranciscana</name>
    <dbReference type="NCBI Taxonomy" id="6661"/>
    <lineage>
        <taxon>Eukaryota</taxon>
        <taxon>Metazoa</taxon>
        <taxon>Ecdysozoa</taxon>
        <taxon>Arthropoda</taxon>
        <taxon>Crustacea</taxon>
        <taxon>Branchiopoda</taxon>
        <taxon>Anostraca</taxon>
        <taxon>Artemiidae</taxon>
        <taxon>Artemia</taxon>
    </lineage>
</organism>
<evidence type="ECO:0000256" key="1">
    <source>
        <dbReference type="ARBA" id="ARBA00004555"/>
    </source>
</evidence>
<comment type="caution">
    <text evidence="8">The sequence shown here is derived from an EMBL/GenBank/DDBJ whole genome shotgun (WGS) entry which is preliminary data.</text>
</comment>
<evidence type="ECO:0008006" key="10">
    <source>
        <dbReference type="Google" id="ProtNLM"/>
    </source>
</evidence>
<dbReference type="Pfam" id="PF26251">
    <property type="entry name" value="TPR_TRAPPC9-Trs120"/>
    <property type="match status" value="1"/>
</dbReference>
<dbReference type="Pfam" id="PF08626">
    <property type="entry name" value="TRAPPC9-Trs120"/>
    <property type="match status" value="1"/>
</dbReference>
<accession>A0AA88H6S9</accession>
<sequence length="1352" mass="149282">MRSAVSAILSAPSVDAVMSHPDYQQTAVDHASLLILVKHIGTRLSTKAYNKAYDRISKLNEIPLSDSQGIRRCIRFRYVKSYPVENNDWGDFQTHRRVLGLICVGQCSTTQEVSELSRLHESLKVKYSSTVYDSRCVLFGLHQDGTSYVPLAQSEEFHDDELDKPIDKHTQQKSIEPFSRGPMKESGRESRISPSGLKRLLSPQDIKKKLRPRSRSNSPEGAISPYRRLEIPPDLSSATEVCSVKSDVKEEVSQLDRQDINPGLESGHASICSPQLSLRSISSSNGGSNSTASQQNTRLLFYPSLELSSEIETDLLEFLNSLYWILESKRVNKSMEKIERVILLCAPFERRDVIGIDNDSKSRQKKKGRWKKHIGDLALQAGLPLEALELYNAACEILRSEKDFLWLAGALEGLASASVMFIYPDLKQHPVLQRVSSFCNSSTKRFDSTTRSLPTHLDVGEQRKPVKYCLSPDGIIDKYHEAIVHYTKFRNAGPIEAEASIKAVQVLIKQKKNLRASEFLQNVVFIHLQLSDDEKIHHMSALSNLYKSIGFYKKSSFFKRIAAMKCIASQNPQPNWNNCYNLLYEALPGYGISLDPNILSPMNRMGWVSLQVQLLQELISVAKRMGNFQLAVRHASLLLHALADVMNPSNLADLAKQVEALASNCECTTAPLVLANGTIVPPVNLLFIPLVKVFKVMNLPVHLRPQKITPGDTKPNGPFIYAAFQNGANNRNKDKSKVSFNLVAGEVCDVLISMFNPMPFELKVTEMQLLVDGVDFDSNNVDVTLPVGPAVHKVILTGIPRESGELIFTGYSSKLLGIRSQCKLKNIPHISEDQYTVRVIESLPVLNIVGENPRKSINPVNIPSSNGLGMSVVVYGGESCECNIMLFNNSTFPVDIVDLQLLTKFDKHTAMFTWSDGNLKSQLPIKPQSSASLTVYVHGNMDFLCLGGKHVDDPEFTSLVSTGVPNISFISGPGSLFSRLSGSAMASIPIGLRSQKSRRAESSLSLSSHRSGSSSKSSSSRMGRGTDLMSSESGRHVSIALRLNYSGGPGFAAGYTRSASVSISVEIVPSILVTKWDMMPSEMPDHVYLVLDILNVTQNEIEIQYAKTKCIAIEGGESCRIPVPVERCPLSKLEHLYTLDAQGELQPIDENEVNKICCEHLASLVDLSWVMNLNNNFDRANNGSGSVRELTGKANLNGIVCTPAMLSILRMYPVQFNISVNGESWSPEKGDVLATCGVPIRLAISISNKLNIPIISCKLKVQCCLDFDIGQSSLRLDGRLIILDGQSVFFKVLSPGEIYSHSCGICFLTPGKFKIEVQCSTDEKDGVSVGFESKSAVTHCWKFTPPIDVNVT</sequence>
<dbReference type="Pfam" id="PF26254">
    <property type="entry name" value="Ig_TRAPPC9-Trs120_1st"/>
    <property type="match status" value="1"/>
</dbReference>
<proteinExistence type="inferred from homology"/>